<keyword evidence="3" id="KW-1185">Reference proteome</keyword>
<reference evidence="2 3" key="1">
    <citation type="journal article" date="2015" name="Genome Announc.">
        <title>Thirty-Two Complete Genome Assemblies of Nine Yersinia Species, Including Y. pestis, Y. pseudotuberculosis, and Y. enterocolitica.</title>
        <authorList>
            <person name="Johnson S.L."/>
            <person name="Daligault H.E."/>
            <person name="Davenport K.W."/>
            <person name="Jaissle J."/>
            <person name="Frey K.G."/>
            <person name="Ladner J.T."/>
            <person name="Broomall S.M."/>
            <person name="Bishop-Lilly K.A."/>
            <person name="Bruce D.C."/>
            <person name="Coyne S.R."/>
            <person name="Gibbons H.S."/>
            <person name="Lo C.C."/>
            <person name="Munk A.C."/>
            <person name="Rosenzweig C.N."/>
            <person name="Koroleva G.I."/>
            <person name="Palacios G.F."/>
            <person name="Redden C.L."/>
            <person name="Xu Y."/>
            <person name="Minogue T.D."/>
            <person name="Chain P.S."/>
        </authorList>
    </citation>
    <scope>NUCLEOTIDE SEQUENCE [LARGE SCALE GENOMIC DNA]</scope>
    <source>
        <strain evidence="2 3">Y231</strain>
    </source>
</reference>
<name>A0ABN4FB78_9GAMM</name>
<dbReference type="InterPro" id="IPR018874">
    <property type="entry name" value="Phage_Mx8_p63_C"/>
</dbReference>
<dbReference type="Pfam" id="PF10546">
    <property type="entry name" value="P63C"/>
    <property type="match status" value="1"/>
</dbReference>
<feature type="domain" description="Bacteriophage Mx8 p63 C-terminal" evidence="1">
    <location>
        <begin position="188"/>
        <end position="278"/>
    </location>
</feature>
<dbReference type="Proteomes" id="UP000031883">
    <property type="component" value="Chromosome"/>
</dbReference>
<gene>
    <name evidence="2" type="ORF">CH54_3786</name>
</gene>
<evidence type="ECO:0000313" key="3">
    <source>
        <dbReference type="Proteomes" id="UP000031883"/>
    </source>
</evidence>
<dbReference type="EMBL" id="CP009997">
    <property type="protein sequence ID" value="AJJ34465.1"/>
    <property type="molecule type" value="Genomic_DNA"/>
</dbReference>
<evidence type="ECO:0000313" key="2">
    <source>
        <dbReference type="EMBL" id="AJJ34465.1"/>
    </source>
</evidence>
<protein>
    <submittedName>
        <fullName evidence="2">P63C domain protein</fullName>
    </submittedName>
</protein>
<sequence>MTPEQRSESARNAALAKSAIRKIPMATHYGEMSIGELEISCAVLPDGSRVLSQRGVSKALGRRSGGSDYKRQDVESGAGKLPVYLGAKNLNPFISDELRVVVNNLVPYKMMGKSGISVAQGVPASILPQICDVWLKARDAGKLLKSQLPIAQKADVLMRGLAHVGIIALVDEATGYQRDREKDALAKILEAFVAKEIQPWIKTFPADYYENLFRLRGLDYPPENPHFRPQYFGVLTNDIVYKRIAPGVLEELKKQAAKGTKGTKLHQGLTPNIGHQKLKEHLASVTTIMKLSDKYVDFIDKMNRLHPRFDSTFSLDLHDEDQ</sequence>
<evidence type="ECO:0000259" key="1">
    <source>
        <dbReference type="Pfam" id="PF10546"/>
    </source>
</evidence>
<accession>A0ABN4FB78</accession>
<organism evidence="2 3">
    <name type="scientific">Yersinia rochesterensis</name>
    <dbReference type="NCBI Taxonomy" id="1604335"/>
    <lineage>
        <taxon>Bacteria</taxon>
        <taxon>Pseudomonadati</taxon>
        <taxon>Pseudomonadota</taxon>
        <taxon>Gammaproteobacteria</taxon>
        <taxon>Enterobacterales</taxon>
        <taxon>Yersiniaceae</taxon>
        <taxon>Yersinia</taxon>
    </lineage>
</organism>
<proteinExistence type="predicted"/>